<reference evidence="1" key="1">
    <citation type="submission" date="2018-05" db="EMBL/GenBank/DDBJ databases">
        <authorList>
            <person name="Lanie J.A."/>
            <person name="Ng W.-L."/>
            <person name="Kazmierczak K.M."/>
            <person name="Andrzejewski T.M."/>
            <person name="Davidsen T.M."/>
            <person name="Wayne K.J."/>
            <person name="Tettelin H."/>
            <person name="Glass J.I."/>
            <person name="Rusch D."/>
            <person name="Podicherti R."/>
            <person name="Tsui H.-C.T."/>
            <person name="Winkler M.E."/>
        </authorList>
    </citation>
    <scope>NUCLEOTIDE SEQUENCE</scope>
</reference>
<evidence type="ECO:0000313" key="1">
    <source>
        <dbReference type="EMBL" id="SVD44115.1"/>
    </source>
</evidence>
<gene>
    <name evidence="1" type="ORF">METZ01_LOCUS396969</name>
</gene>
<feature type="non-terminal residue" evidence="1">
    <location>
        <position position="140"/>
    </location>
</feature>
<dbReference type="EMBL" id="UINC01150846">
    <property type="protein sequence ID" value="SVD44115.1"/>
    <property type="molecule type" value="Genomic_DNA"/>
</dbReference>
<sequence>MVMKKIMKAENVLLAFAVAFLLGFQAVAIAQEQTSSGIQSGDWIVRAGMVNVDPQSNNGDIVTVSDDTRLSINFTYMVTDNIGLDVLGALPFEHDLYTTPTVETALGIPTGTWAASTEHLPPTVSAIYHFSPGSNFRPYV</sequence>
<dbReference type="Pfam" id="PF03922">
    <property type="entry name" value="OmpW"/>
    <property type="match status" value="1"/>
</dbReference>
<dbReference type="GO" id="GO:0055085">
    <property type="term" value="P:transmembrane transport"/>
    <property type="evidence" value="ECO:0007669"/>
    <property type="project" value="TreeGrafter"/>
</dbReference>
<dbReference type="PANTHER" id="PTHR36920">
    <property type="match status" value="1"/>
</dbReference>
<dbReference type="InterPro" id="IPR005618">
    <property type="entry name" value="OMPW"/>
</dbReference>
<protein>
    <recommendedName>
        <fullName evidence="2">OmpW family protein</fullName>
    </recommendedName>
</protein>
<accession>A0A382VDK1</accession>
<evidence type="ECO:0008006" key="2">
    <source>
        <dbReference type="Google" id="ProtNLM"/>
    </source>
</evidence>
<dbReference type="AlphaFoldDB" id="A0A382VDK1"/>
<dbReference type="Gene3D" id="2.40.160.20">
    <property type="match status" value="1"/>
</dbReference>
<proteinExistence type="predicted"/>
<organism evidence="1">
    <name type="scientific">marine metagenome</name>
    <dbReference type="NCBI Taxonomy" id="408172"/>
    <lineage>
        <taxon>unclassified sequences</taxon>
        <taxon>metagenomes</taxon>
        <taxon>ecological metagenomes</taxon>
    </lineage>
</organism>
<dbReference type="GO" id="GO:0019867">
    <property type="term" value="C:outer membrane"/>
    <property type="evidence" value="ECO:0007669"/>
    <property type="project" value="InterPro"/>
</dbReference>
<name>A0A382VDK1_9ZZZZ</name>
<dbReference type="InterPro" id="IPR011250">
    <property type="entry name" value="OMP/PagP_B-barrel"/>
</dbReference>
<dbReference type="SUPFAM" id="SSF56925">
    <property type="entry name" value="OMPA-like"/>
    <property type="match status" value="1"/>
</dbReference>
<dbReference type="PANTHER" id="PTHR36920:SF1">
    <property type="entry name" value="OUTER MEMBRANE PROTEIN W"/>
    <property type="match status" value="1"/>
</dbReference>